<feature type="non-terminal residue" evidence="1">
    <location>
        <position position="283"/>
    </location>
</feature>
<gene>
    <name evidence="1" type="ORF">RPERSI_LOCUS9537</name>
</gene>
<keyword evidence="2" id="KW-1185">Reference proteome</keyword>
<sequence>QSCRKNYYLYQTPLFSYLVTNAKKSTTFWLEKALEFMKQKNMNYLPEIQIDGLICHLQDNHSLCWPEVCWIKDNQELKKIFRLPIGQRLVTTYRTSINEAFNRVKLVYLDKKIDFWKSFSGQHALAVIHHNDGYARVLETIRYGYTYEPFTIQDKINIKKMESIRYDQQVRNVKNIYLRNTERAEIYSNKKKELQEFDFAQTYLTNFGVSSTALYASMMETAIHEEKIFEEIAIGGAWGRLGFLKKRYPTVPLLLLTATVSSAHIEAIRKTLNLEQSNFEIIH</sequence>
<reference evidence="1" key="1">
    <citation type="submission" date="2021-06" db="EMBL/GenBank/DDBJ databases">
        <authorList>
            <person name="Kallberg Y."/>
            <person name="Tangrot J."/>
            <person name="Rosling A."/>
        </authorList>
    </citation>
    <scope>NUCLEOTIDE SEQUENCE</scope>
    <source>
        <strain evidence="1">MA461A</strain>
    </source>
</reference>
<feature type="non-terminal residue" evidence="1">
    <location>
        <position position="1"/>
    </location>
</feature>
<name>A0ACA9P688_9GLOM</name>
<accession>A0ACA9P688</accession>
<protein>
    <submittedName>
        <fullName evidence="1">6178_t:CDS:1</fullName>
    </submittedName>
</protein>
<proteinExistence type="predicted"/>
<comment type="caution">
    <text evidence="1">The sequence shown here is derived from an EMBL/GenBank/DDBJ whole genome shotgun (WGS) entry which is preliminary data.</text>
</comment>
<organism evidence="1 2">
    <name type="scientific">Racocetra persica</name>
    <dbReference type="NCBI Taxonomy" id="160502"/>
    <lineage>
        <taxon>Eukaryota</taxon>
        <taxon>Fungi</taxon>
        <taxon>Fungi incertae sedis</taxon>
        <taxon>Mucoromycota</taxon>
        <taxon>Glomeromycotina</taxon>
        <taxon>Glomeromycetes</taxon>
        <taxon>Diversisporales</taxon>
        <taxon>Gigasporaceae</taxon>
        <taxon>Racocetra</taxon>
    </lineage>
</organism>
<evidence type="ECO:0000313" key="1">
    <source>
        <dbReference type="EMBL" id="CAG8690786.1"/>
    </source>
</evidence>
<evidence type="ECO:0000313" key="2">
    <source>
        <dbReference type="Proteomes" id="UP000789920"/>
    </source>
</evidence>
<dbReference type="Proteomes" id="UP000789920">
    <property type="component" value="Unassembled WGS sequence"/>
</dbReference>
<dbReference type="EMBL" id="CAJVQC010018113">
    <property type="protein sequence ID" value="CAG8690786.1"/>
    <property type="molecule type" value="Genomic_DNA"/>
</dbReference>